<proteinExistence type="predicted"/>
<comment type="caution">
    <text evidence="1">The sequence shown here is derived from an EMBL/GenBank/DDBJ whole genome shotgun (WGS) entry which is preliminary data.</text>
</comment>
<reference evidence="1" key="1">
    <citation type="submission" date="2019-08" db="EMBL/GenBank/DDBJ databases">
        <authorList>
            <person name="Kucharzyk K."/>
            <person name="Murdoch R.W."/>
            <person name="Higgins S."/>
            <person name="Loffler F."/>
        </authorList>
    </citation>
    <scope>NUCLEOTIDE SEQUENCE</scope>
</reference>
<name>A0A645JLT1_9ZZZZ</name>
<organism evidence="1">
    <name type="scientific">bioreactor metagenome</name>
    <dbReference type="NCBI Taxonomy" id="1076179"/>
    <lineage>
        <taxon>unclassified sequences</taxon>
        <taxon>metagenomes</taxon>
        <taxon>ecological metagenomes</taxon>
    </lineage>
</organism>
<dbReference type="AlphaFoldDB" id="A0A645JLT1"/>
<accession>A0A645JLT1</accession>
<dbReference type="EMBL" id="VSSQ01145744">
    <property type="protein sequence ID" value="MPN64618.1"/>
    <property type="molecule type" value="Genomic_DNA"/>
</dbReference>
<evidence type="ECO:0000313" key="1">
    <source>
        <dbReference type="EMBL" id="MPN64618.1"/>
    </source>
</evidence>
<sequence>MGCLAVGGNAKFVGNGTEDFLARQGRIGEVERFDVARQALEQHPAQHGLAAADFAGDLDDAFILRDGIDQGVQRRAAIGTGEEKVGMRRDAEWRFAHAEVFEVQAHCRFQFSIRLYRVVRLMPRRRAASLMLPPLSSMAASM</sequence>
<gene>
    <name evidence="1" type="ORF">SDC9_212394</name>
</gene>
<protein>
    <submittedName>
        <fullName evidence="1">Uncharacterized protein</fullName>
    </submittedName>
</protein>